<keyword evidence="1" id="KW-0472">Membrane</keyword>
<reference evidence="2 3" key="1">
    <citation type="journal article" date="2016" name="Nat. Commun.">
        <title>Thousands of microbial genomes shed light on interconnected biogeochemical processes in an aquifer system.</title>
        <authorList>
            <person name="Anantharaman K."/>
            <person name="Brown C.T."/>
            <person name="Hug L.A."/>
            <person name="Sharon I."/>
            <person name="Castelle C.J."/>
            <person name="Probst A.J."/>
            <person name="Thomas B.C."/>
            <person name="Singh A."/>
            <person name="Wilkins M.J."/>
            <person name="Karaoz U."/>
            <person name="Brodie E.L."/>
            <person name="Williams K.H."/>
            <person name="Hubbard S.S."/>
            <person name="Banfield J.F."/>
        </authorList>
    </citation>
    <scope>NUCLEOTIDE SEQUENCE [LARGE SCALE GENOMIC DNA]</scope>
</reference>
<feature type="transmembrane region" description="Helical" evidence="1">
    <location>
        <begin position="106"/>
        <end position="125"/>
    </location>
</feature>
<comment type="caution">
    <text evidence="2">The sequence shown here is derived from an EMBL/GenBank/DDBJ whole genome shotgun (WGS) entry which is preliminary data.</text>
</comment>
<dbReference type="EMBL" id="MFSU01000108">
    <property type="protein sequence ID" value="OGI45387.1"/>
    <property type="molecule type" value="Genomic_DNA"/>
</dbReference>
<feature type="transmembrane region" description="Helical" evidence="1">
    <location>
        <begin position="76"/>
        <end position="94"/>
    </location>
</feature>
<feature type="transmembrane region" description="Helical" evidence="1">
    <location>
        <begin position="145"/>
        <end position="164"/>
    </location>
</feature>
<name>A0A1F6TJR9_9PROT</name>
<keyword evidence="1" id="KW-1133">Transmembrane helix</keyword>
<accession>A0A1F6TJR9</accession>
<evidence type="ECO:0000256" key="1">
    <source>
        <dbReference type="SAM" id="Phobius"/>
    </source>
</evidence>
<sequence>MSTSLPNSKPAHDIAVARILGTTLAAGLLMQVATALLWMNPLTIRIILTPEFGQSQKLINVWTLWEPLPRIMQMPSWPMVAGFLALTLLHVLLYRRFAPLLPGRTWIGKGLSLAAGILVFQYGYFEFFGPFNKYHEPIRLIAYELLLQGIMAVVESLVIARLMTVRPGPG</sequence>
<proteinExistence type="predicted"/>
<keyword evidence="1" id="KW-0812">Transmembrane</keyword>
<evidence type="ECO:0000313" key="3">
    <source>
        <dbReference type="Proteomes" id="UP000178885"/>
    </source>
</evidence>
<protein>
    <submittedName>
        <fullName evidence="2">Uncharacterized protein</fullName>
    </submittedName>
</protein>
<gene>
    <name evidence="2" type="ORF">A2151_06865</name>
</gene>
<evidence type="ECO:0000313" key="2">
    <source>
        <dbReference type="EMBL" id="OGI45387.1"/>
    </source>
</evidence>
<feature type="transmembrane region" description="Helical" evidence="1">
    <location>
        <begin position="15"/>
        <end position="39"/>
    </location>
</feature>
<dbReference type="STRING" id="1817760.A2151_06865"/>
<dbReference type="Proteomes" id="UP000178885">
    <property type="component" value="Unassembled WGS sequence"/>
</dbReference>
<dbReference type="AlphaFoldDB" id="A0A1F6TJR9"/>
<organism evidence="2 3">
    <name type="scientific">Candidatus Muproteobacteria bacterium RBG_16_65_34</name>
    <dbReference type="NCBI Taxonomy" id="1817760"/>
    <lineage>
        <taxon>Bacteria</taxon>
        <taxon>Pseudomonadati</taxon>
        <taxon>Pseudomonadota</taxon>
        <taxon>Candidatus Muproteobacteria</taxon>
    </lineage>
</organism>